<dbReference type="EMBL" id="JAAMOW010000001">
    <property type="protein sequence ID" value="NGY03190.1"/>
    <property type="molecule type" value="Genomic_DNA"/>
</dbReference>
<dbReference type="RefSeq" id="WP_166250617.1">
    <property type="nucleotide sequence ID" value="NZ_JAAMOW010000001.1"/>
</dbReference>
<organism evidence="2 3">
    <name type="scientific">Solimonas terrae</name>
    <dbReference type="NCBI Taxonomy" id="1396819"/>
    <lineage>
        <taxon>Bacteria</taxon>
        <taxon>Pseudomonadati</taxon>
        <taxon>Pseudomonadota</taxon>
        <taxon>Gammaproteobacteria</taxon>
        <taxon>Nevskiales</taxon>
        <taxon>Nevskiaceae</taxon>
        <taxon>Solimonas</taxon>
    </lineage>
</organism>
<name>A0A6M2BLG8_9GAMM</name>
<gene>
    <name evidence="2" type="ORF">G7Y85_00280</name>
</gene>
<protein>
    <submittedName>
        <fullName evidence="2">Cbb3-type cytochrome c oxidase subunit 3</fullName>
    </submittedName>
</protein>
<dbReference type="Pfam" id="PF05545">
    <property type="entry name" value="FixQ"/>
    <property type="match status" value="1"/>
</dbReference>
<proteinExistence type="predicted"/>
<evidence type="ECO:0000256" key="1">
    <source>
        <dbReference type="SAM" id="MobiDB-lite"/>
    </source>
</evidence>
<sequence length="61" mass="6430">MISGLVTATLLLAFVAMAVWAWSPRSRVRFAEAARLPLEDDVPPVGEAHDGGSAARAGDRP</sequence>
<reference evidence="2 3" key="1">
    <citation type="journal article" date="2014" name="Int. J. Syst. Evol. Microbiol.">
        <title>Solimonas terrae sp. nov., isolated from soil.</title>
        <authorList>
            <person name="Kim S.J."/>
            <person name="Moon J.Y."/>
            <person name="Weon H.Y."/>
            <person name="Ahn J.H."/>
            <person name="Chen W.M."/>
            <person name="Kwon S.W."/>
        </authorList>
    </citation>
    <scope>NUCLEOTIDE SEQUENCE [LARGE SCALE GENOMIC DNA]</scope>
    <source>
        <strain evidence="2 3">KIS83-12</strain>
    </source>
</reference>
<comment type="caution">
    <text evidence="2">The sequence shown here is derived from an EMBL/GenBank/DDBJ whole genome shotgun (WGS) entry which is preliminary data.</text>
</comment>
<evidence type="ECO:0000313" key="2">
    <source>
        <dbReference type="EMBL" id="NGY03190.1"/>
    </source>
</evidence>
<keyword evidence="3" id="KW-1185">Reference proteome</keyword>
<feature type="region of interest" description="Disordered" evidence="1">
    <location>
        <begin position="40"/>
        <end position="61"/>
    </location>
</feature>
<dbReference type="InterPro" id="IPR008621">
    <property type="entry name" value="Cbb3-typ_cyt_oxidase_comp"/>
</dbReference>
<dbReference type="Proteomes" id="UP000472676">
    <property type="component" value="Unassembled WGS sequence"/>
</dbReference>
<accession>A0A6M2BLG8</accession>
<dbReference type="AlphaFoldDB" id="A0A6M2BLG8"/>
<evidence type="ECO:0000313" key="3">
    <source>
        <dbReference type="Proteomes" id="UP000472676"/>
    </source>
</evidence>